<evidence type="ECO:0000256" key="2">
    <source>
        <dbReference type="ARBA" id="ARBA00007879"/>
    </source>
</evidence>
<proteinExistence type="inferred from homology"/>
<dbReference type="PROSITE" id="PS51471">
    <property type="entry name" value="FE2OG_OXY"/>
    <property type="match status" value="1"/>
</dbReference>
<evidence type="ECO:0000256" key="7">
    <source>
        <dbReference type="ARBA" id="ARBA00023242"/>
    </source>
</evidence>
<comment type="similarity">
    <text evidence="2">Belongs to the alkB family.</text>
</comment>
<evidence type="ECO:0000256" key="5">
    <source>
        <dbReference type="ARBA" id="ARBA00023002"/>
    </source>
</evidence>
<feature type="domain" description="Fe2OG dioxygenase" evidence="8">
    <location>
        <begin position="97"/>
        <end position="227"/>
    </location>
</feature>
<accession>A0AAV9P2F2</accession>
<evidence type="ECO:0000313" key="9">
    <source>
        <dbReference type="EMBL" id="KAK5165960.1"/>
    </source>
</evidence>
<reference evidence="9 10" key="1">
    <citation type="submission" date="2023-08" db="EMBL/GenBank/DDBJ databases">
        <title>Black Yeasts Isolated from many extreme environments.</title>
        <authorList>
            <person name="Coleine C."/>
            <person name="Stajich J.E."/>
            <person name="Selbmann L."/>
        </authorList>
    </citation>
    <scope>NUCLEOTIDE SEQUENCE [LARGE SCALE GENOMIC DNA]</scope>
    <source>
        <strain evidence="9 10">CCFEE 5935</strain>
    </source>
</reference>
<dbReference type="InterPro" id="IPR037151">
    <property type="entry name" value="AlkB-like_sf"/>
</dbReference>
<keyword evidence="7" id="KW-0539">Nucleus</keyword>
<keyword evidence="6" id="KW-0408">Iron</keyword>
<evidence type="ECO:0000256" key="4">
    <source>
        <dbReference type="ARBA" id="ARBA00022964"/>
    </source>
</evidence>
<dbReference type="GeneID" id="89930216"/>
<dbReference type="PANTHER" id="PTHR46030:SF1">
    <property type="entry name" value="ALPHA-KETOGLUTARATE-DEPENDENT DIOXYGENASE ALKB HOMOLOG 6"/>
    <property type="match status" value="1"/>
</dbReference>
<dbReference type="Gene3D" id="2.60.120.590">
    <property type="entry name" value="Alpha-ketoglutarate-dependent dioxygenase AlkB-like"/>
    <property type="match status" value="1"/>
</dbReference>
<gene>
    <name evidence="9" type="ORF">LTR77_008884</name>
</gene>
<dbReference type="GO" id="GO:0046872">
    <property type="term" value="F:metal ion binding"/>
    <property type="evidence" value="ECO:0007669"/>
    <property type="project" value="UniProtKB-KW"/>
</dbReference>
<dbReference type="InterPro" id="IPR032862">
    <property type="entry name" value="ALKBH6"/>
</dbReference>
<dbReference type="InterPro" id="IPR027450">
    <property type="entry name" value="AlkB-like"/>
</dbReference>
<evidence type="ECO:0000313" key="10">
    <source>
        <dbReference type="Proteomes" id="UP001337655"/>
    </source>
</evidence>
<dbReference type="Proteomes" id="UP001337655">
    <property type="component" value="Unassembled WGS sequence"/>
</dbReference>
<dbReference type="GO" id="GO:0005634">
    <property type="term" value="C:nucleus"/>
    <property type="evidence" value="ECO:0007669"/>
    <property type="project" value="UniProtKB-SubCell"/>
</dbReference>
<keyword evidence="10" id="KW-1185">Reference proteome</keyword>
<dbReference type="InterPro" id="IPR005123">
    <property type="entry name" value="Oxoglu/Fe-dep_dioxygenase_dom"/>
</dbReference>
<dbReference type="SUPFAM" id="SSF51197">
    <property type="entry name" value="Clavaminate synthase-like"/>
    <property type="match status" value="1"/>
</dbReference>
<sequence length="242" mass="26880">MADKIGIDLEQSRIKDAPASMFYIPNFITQDEEEYILSKIPANQWITLSHRRLQAIPARLTPSNALVASSGLPEWLLKPAVQRIDELGIFQDSPYKTANHCLINGYLPGQGIMPHEDGSAYHPVVATISLSSSLVLDVTEKKSNDSSSDQDDRQSWRIFQEPRSLLVTAGSAYTETLHGIAEVKEDIDLKGETVANWDLLGDRERVMESGGNNLRETRISLTFRDVLKVSNVGSKIFGKVRG</sequence>
<evidence type="ECO:0000256" key="6">
    <source>
        <dbReference type="ARBA" id="ARBA00023004"/>
    </source>
</evidence>
<protein>
    <recommendedName>
        <fullName evidence="8">Fe2OG dioxygenase domain-containing protein</fullName>
    </recommendedName>
</protein>
<evidence type="ECO:0000256" key="3">
    <source>
        <dbReference type="ARBA" id="ARBA00022723"/>
    </source>
</evidence>
<organism evidence="9 10">
    <name type="scientific">Saxophila tyrrhenica</name>
    <dbReference type="NCBI Taxonomy" id="1690608"/>
    <lineage>
        <taxon>Eukaryota</taxon>
        <taxon>Fungi</taxon>
        <taxon>Dikarya</taxon>
        <taxon>Ascomycota</taxon>
        <taxon>Pezizomycotina</taxon>
        <taxon>Dothideomycetes</taxon>
        <taxon>Dothideomycetidae</taxon>
        <taxon>Mycosphaerellales</taxon>
        <taxon>Extremaceae</taxon>
        <taxon>Saxophila</taxon>
    </lineage>
</organism>
<dbReference type="AlphaFoldDB" id="A0AAV9P2F2"/>
<dbReference type="GO" id="GO:0051213">
    <property type="term" value="F:dioxygenase activity"/>
    <property type="evidence" value="ECO:0007669"/>
    <property type="project" value="UniProtKB-KW"/>
</dbReference>
<dbReference type="Pfam" id="PF13532">
    <property type="entry name" value="2OG-FeII_Oxy_2"/>
    <property type="match status" value="1"/>
</dbReference>
<evidence type="ECO:0000259" key="8">
    <source>
        <dbReference type="PROSITE" id="PS51471"/>
    </source>
</evidence>
<keyword evidence="5" id="KW-0560">Oxidoreductase</keyword>
<dbReference type="RefSeq" id="XP_064655972.1">
    <property type="nucleotide sequence ID" value="XM_064806113.1"/>
</dbReference>
<keyword evidence="3" id="KW-0479">Metal-binding</keyword>
<keyword evidence="4" id="KW-0223">Dioxygenase</keyword>
<comment type="caution">
    <text evidence="9">The sequence shown here is derived from an EMBL/GenBank/DDBJ whole genome shotgun (WGS) entry which is preliminary data.</text>
</comment>
<comment type="subcellular location">
    <subcellularLocation>
        <location evidence="1">Nucleus</location>
    </subcellularLocation>
</comment>
<dbReference type="EMBL" id="JAVRRT010000015">
    <property type="protein sequence ID" value="KAK5165960.1"/>
    <property type="molecule type" value="Genomic_DNA"/>
</dbReference>
<name>A0AAV9P2F2_9PEZI</name>
<evidence type="ECO:0000256" key="1">
    <source>
        <dbReference type="ARBA" id="ARBA00004123"/>
    </source>
</evidence>
<dbReference type="PANTHER" id="PTHR46030">
    <property type="entry name" value="ALPHA-KETOGLUTARATE-DEPENDENT DIOXYGENASE ALKB HOMOLOG 6"/>
    <property type="match status" value="1"/>
</dbReference>